<organism evidence="7">
    <name type="scientific">Guillardia theta (strain CCMP2712)</name>
    <name type="common">Cryptophyte</name>
    <dbReference type="NCBI Taxonomy" id="905079"/>
    <lineage>
        <taxon>Eukaryota</taxon>
        <taxon>Cryptophyceae</taxon>
        <taxon>Pyrenomonadales</taxon>
        <taxon>Geminigeraceae</taxon>
        <taxon>Guillardia</taxon>
    </lineage>
</organism>
<dbReference type="GO" id="GO:0000027">
    <property type="term" value="P:ribosomal large subunit assembly"/>
    <property type="evidence" value="ECO:0007669"/>
    <property type="project" value="TreeGrafter"/>
</dbReference>
<dbReference type="RefSeq" id="XP_005837005.1">
    <property type="nucleotide sequence ID" value="XM_005836948.1"/>
</dbReference>
<proteinExistence type="predicted"/>
<accession>L1JP98</accession>
<evidence type="ECO:0000256" key="4">
    <source>
        <dbReference type="ARBA" id="ARBA00023242"/>
    </source>
</evidence>
<evidence type="ECO:0000313" key="8">
    <source>
        <dbReference type="EnsemblProtists" id="EKX50025"/>
    </source>
</evidence>
<dbReference type="PROSITE" id="PS00678">
    <property type="entry name" value="WD_REPEATS_1"/>
    <property type="match status" value="2"/>
</dbReference>
<feature type="repeat" description="WD" evidence="5">
    <location>
        <begin position="155"/>
        <end position="187"/>
    </location>
</feature>
<feature type="repeat" description="WD" evidence="5">
    <location>
        <begin position="247"/>
        <end position="287"/>
    </location>
</feature>
<feature type="repeat" description="WD" evidence="5">
    <location>
        <begin position="450"/>
        <end position="483"/>
    </location>
</feature>
<dbReference type="PANTHER" id="PTHR19848">
    <property type="entry name" value="WD40 REPEAT PROTEIN"/>
    <property type="match status" value="1"/>
</dbReference>
<dbReference type="GO" id="GO:0005730">
    <property type="term" value="C:nucleolus"/>
    <property type="evidence" value="ECO:0007669"/>
    <property type="project" value="UniProtKB-SubCell"/>
</dbReference>
<feature type="repeat" description="WD" evidence="5">
    <location>
        <begin position="361"/>
        <end position="402"/>
    </location>
</feature>
<dbReference type="InterPro" id="IPR015943">
    <property type="entry name" value="WD40/YVTN_repeat-like_dom_sf"/>
</dbReference>
<dbReference type="eggNOG" id="KOG0271">
    <property type="taxonomic scope" value="Eukaryota"/>
</dbReference>
<dbReference type="HOGENOM" id="CLU_000288_57_16_1"/>
<evidence type="ECO:0000313" key="7">
    <source>
        <dbReference type="EMBL" id="EKX50025.1"/>
    </source>
</evidence>
<reference evidence="7 9" key="1">
    <citation type="journal article" date="2012" name="Nature">
        <title>Algal genomes reveal evolutionary mosaicism and the fate of nucleomorphs.</title>
        <authorList>
            <consortium name="DOE Joint Genome Institute"/>
            <person name="Curtis B.A."/>
            <person name="Tanifuji G."/>
            <person name="Burki F."/>
            <person name="Gruber A."/>
            <person name="Irimia M."/>
            <person name="Maruyama S."/>
            <person name="Arias M.C."/>
            <person name="Ball S.G."/>
            <person name="Gile G.H."/>
            <person name="Hirakawa Y."/>
            <person name="Hopkins J.F."/>
            <person name="Kuo A."/>
            <person name="Rensing S.A."/>
            <person name="Schmutz J."/>
            <person name="Symeonidi A."/>
            <person name="Elias M."/>
            <person name="Eveleigh R.J."/>
            <person name="Herman E.K."/>
            <person name="Klute M.J."/>
            <person name="Nakayama T."/>
            <person name="Obornik M."/>
            <person name="Reyes-Prieto A."/>
            <person name="Armbrust E.V."/>
            <person name="Aves S.J."/>
            <person name="Beiko R.G."/>
            <person name="Coutinho P."/>
            <person name="Dacks J.B."/>
            <person name="Durnford D.G."/>
            <person name="Fast N.M."/>
            <person name="Green B.R."/>
            <person name="Grisdale C.J."/>
            <person name="Hempel F."/>
            <person name="Henrissat B."/>
            <person name="Hoppner M.P."/>
            <person name="Ishida K."/>
            <person name="Kim E."/>
            <person name="Koreny L."/>
            <person name="Kroth P.G."/>
            <person name="Liu Y."/>
            <person name="Malik S.B."/>
            <person name="Maier U.G."/>
            <person name="McRose D."/>
            <person name="Mock T."/>
            <person name="Neilson J.A."/>
            <person name="Onodera N.T."/>
            <person name="Poole A.M."/>
            <person name="Pritham E.J."/>
            <person name="Richards T.A."/>
            <person name="Rocap G."/>
            <person name="Roy S.W."/>
            <person name="Sarai C."/>
            <person name="Schaack S."/>
            <person name="Shirato S."/>
            <person name="Slamovits C.H."/>
            <person name="Spencer D.F."/>
            <person name="Suzuki S."/>
            <person name="Worden A.Z."/>
            <person name="Zauner S."/>
            <person name="Barry K."/>
            <person name="Bell C."/>
            <person name="Bharti A.K."/>
            <person name="Crow J.A."/>
            <person name="Grimwood J."/>
            <person name="Kramer R."/>
            <person name="Lindquist E."/>
            <person name="Lucas S."/>
            <person name="Salamov A."/>
            <person name="McFadden G.I."/>
            <person name="Lane C.E."/>
            <person name="Keeling P.J."/>
            <person name="Gray M.W."/>
            <person name="Grigoriev I.V."/>
            <person name="Archibald J.M."/>
        </authorList>
    </citation>
    <scope>NUCLEOTIDE SEQUENCE</scope>
    <source>
        <strain evidence="7 9">CCMP2712</strain>
    </source>
</reference>
<dbReference type="PROSITE" id="PS50082">
    <property type="entry name" value="WD_REPEATS_2"/>
    <property type="match status" value="7"/>
</dbReference>
<dbReference type="InterPro" id="IPR019775">
    <property type="entry name" value="WD40_repeat_CS"/>
</dbReference>
<dbReference type="InterPro" id="IPR001680">
    <property type="entry name" value="WD40_rpt"/>
</dbReference>
<feature type="repeat" description="WD" evidence="5">
    <location>
        <begin position="198"/>
        <end position="246"/>
    </location>
</feature>
<dbReference type="PaxDb" id="55529-EKX50025"/>
<dbReference type="AlphaFoldDB" id="L1JP98"/>
<sequence>MAEIEGTGRGGGGEGEDKKFFAQFVTEAGEVTGPQIEIPYDLTGRQLNGVINELLSKDKFEPYSFYINDQEIVGTLGESIKEHNISAETVVKIVYQPQATFRVIAVTRCTGTLAGHTEAILCVAFSPDCKRLITGSGDATLRVWDINTETPITTMKGHTNWVLCCAFSPDGKLAASGSMDKEARLWDPAKGQPAGKPLKGHTKWITNLSWEPIHLSKDGVSRRLVTASKDASLRIWDAVTSAVTLVLTGHTSSVTCVRWGGSGLIYSGSEDRTIKVWNPDKGILVRSLEGHAHWVNHIALNSDHVMRNAPANAKEAALSPKQRWYENAIGHELVERLVSASDDHTMYLWEPAVGKKPICRMTGHVQPINHVSFSPNGRLIASASFDKAIRIWNGITGKYIATLRGHVGAVYQVAWSSDSRLLVSASKDSTLKLWDVEQGSSTFGKLRVDLPGHADEVFAVDWSADGARVASGSKDCSLKLWRY</sequence>
<dbReference type="SMART" id="SM00320">
    <property type="entry name" value="WD40"/>
    <property type="match status" value="8"/>
</dbReference>
<keyword evidence="3" id="KW-0677">Repeat</keyword>
<feature type="repeat" description="WD" evidence="5">
    <location>
        <begin position="113"/>
        <end position="154"/>
    </location>
</feature>
<dbReference type="EMBL" id="JH992980">
    <property type="protein sequence ID" value="EKX50025.1"/>
    <property type="molecule type" value="Genomic_DNA"/>
</dbReference>
<dbReference type="Proteomes" id="UP000011087">
    <property type="component" value="Unassembled WGS sequence"/>
</dbReference>
<protein>
    <recommendedName>
        <fullName evidence="6">NLE domain-containing protein</fullName>
    </recommendedName>
</protein>
<evidence type="ECO:0000259" key="6">
    <source>
        <dbReference type="Pfam" id="PF08154"/>
    </source>
</evidence>
<dbReference type="SUPFAM" id="SSF50978">
    <property type="entry name" value="WD40 repeat-like"/>
    <property type="match status" value="1"/>
</dbReference>
<dbReference type="Gene3D" id="2.130.10.10">
    <property type="entry name" value="YVTN repeat-like/Quinoprotein amine dehydrogenase"/>
    <property type="match status" value="1"/>
</dbReference>
<evidence type="ECO:0000256" key="3">
    <source>
        <dbReference type="ARBA" id="ARBA00022737"/>
    </source>
</evidence>
<reference evidence="8" key="3">
    <citation type="submission" date="2015-06" db="UniProtKB">
        <authorList>
            <consortium name="EnsemblProtists"/>
        </authorList>
    </citation>
    <scope>IDENTIFICATION</scope>
</reference>
<evidence type="ECO:0000313" key="9">
    <source>
        <dbReference type="Proteomes" id="UP000011087"/>
    </source>
</evidence>
<dbReference type="PROSITE" id="PS50294">
    <property type="entry name" value="WD_REPEATS_REGION"/>
    <property type="match status" value="7"/>
</dbReference>
<comment type="subcellular location">
    <subcellularLocation>
        <location evidence="1">Nucleus</location>
        <location evidence="1">Nucleolus</location>
    </subcellularLocation>
</comment>
<dbReference type="STRING" id="905079.L1JP98"/>
<evidence type="ECO:0000256" key="1">
    <source>
        <dbReference type="ARBA" id="ARBA00004604"/>
    </source>
</evidence>
<keyword evidence="9" id="KW-1185">Reference proteome</keyword>
<feature type="repeat" description="WD" evidence="5">
    <location>
        <begin position="403"/>
        <end position="444"/>
    </location>
</feature>
<dbReference type="Pfam" id="PF08154">
    <property type="entry name" value="NLE"/>
    <property type="match status" value="1"/>
</dbReference>
<dbReference type="GeneID" id="17306753"/>
<dbReference type="OMA" id="AWEPYHR"/>
<evidence type="ECO:0000256" key="5">
    <source>
        <dbReference type="PROSITE-ProRule" id="PRU00221"/>
    </source>
</evidence>
<reference evidence="9" key="2">
    <citation type="submission" date="2012-11" db="EMBL/GenBank/DDBJ databases">
        <authorList>
            <person name="Kuo A."/>
            <person name="Curtis B.A."/>
            <person name="Tanifuji G."/>
            <person name="Burki F."/>
            <person name="Gruber A."/>
            <person name="Irimia M."/>
            <person name="Maruyama S."/>
            <person name="Arias M.C."/>
            <person name="Ball S.G."/>
            <person name="Gile G.H."/>
            <person name="Hirakawa Y."/>
            <person name="Hopkins J.F."/>
            <person name="Rensing S.A."/>
            <person name="Schmutz J."/>
            <person name="Symeonidi A."/>
            <person name="Elias M."/>
            <person name="Eveleigh R.J."/>
            <person name="Herman E.K."/>
            <person name="Klute M.J."/>
            <person name="Nakayama T."/>
            <person name="Obornik M."/>
            <person name="Reyes-Prieto A."/>
            <person name="Armbrust E.V."/>
            <person name="Aves S.J."/>
            <person name="Beiko R.G."/>
            <person name="Coutinho P."/>
            <person name="Dacks J.B."/>
            <person name="Durnford D.G."/>
            <person name="Fast N.M."/>
            <person name="Green B.R."/>
            <person name="Grisdale C."/>
            <person name="Hempe F."/>
            <person name="Henrissat B."/>
            <person name="Hoppner M.P."/>
            <person name="Ishida K.-I."/>
            <person name="Kim E."/>
            <person name="Koreny L."/>
            <person name="Kroth P.G."/>
            <person name="Liu Y."/>
            <person name="Malik S.-B."/>
            <person name="Maier U.G."/>
            <person name="McRose D."/>
            <person name="Mock T."/>
            <person name="Neilson J.A."/>
            <person name="Onodera N.T."/>
            <person name="Poole A.M."/>
            <person name="Pritham E.J."/>
            <person name="Richards T.A."/>
            <person name="Rocap G."/>
            <person name="Roy S.W."/>
            <person name="Sarai C."/>
            <person name="Schaack S."/>
            <person name="Shirato S."/>
            <person name="Slamovits C.H."/>
            <person name="Spencer D.F."/>
            <person name="Suzuki S."/>
            <person name="Worden A.Z."/>
            <person name="Zauner S."/>
            <person name="Barry K."/>
            <person name="Bell C."/>
            <person name="Bharti A.K."/>
            <person name="Crow J.A."/>
            <person name="Grimwood J."/>
            <person name="Kramer R."/>
            <person name="Lindquist E."/>
            <person name="Lucas S."/>
            <person name="Salamov A."/>
            <person name="McFadden G.I."/>
            <person name="Lane C.E."/>
            <person name="Keeling P.J."/>
            <person name="Gray M.W."/>
            <person name="Grigoriev I.V."/>
            <person name="Archibald J.M."/>
        </authorList>
    </citation>
    <scope>NUCLEOTIDE SEQUENCE</scope>
    <source>
        <strain evidence="9">CCMP2712</strain>
    </source>
</reference>
<feature type="domain" description="NLE" evidence="6">
    <location>
        <begin position="22"/>
        <end position="80"/>
    </location>
</feature>
<gene>
    <name evidence="7" type="ORF">GUITHDRAFT_85576</name>
</gene>
<dbReference type="InterPro" id="IPR036322">
    <property type="entry name" value="WD40_repeat_dom_sf"/>
</dbReference>
<evidence type="ECO:0000256" key="2">
    <source>
        <dbReference type="ARBA" id="ARBA00022574"/>
    </source>
</evidence>
<dbReference type="Pfam" id="PF00400">
    <property type="entry name" value="WD40"/>
    <property type="match status" value="7"/>
</dbReference>
<dbReference type="PANTHER" id="PTHR19848:SF0">
    <property type="entry name" value="NOTCHLESS PROTEIN HOMOLOG 1"/>
    <property type="match status" value="1"/>
</dbReference>
<keyword evidence="2 5" id="KW-0853">WD repeat</keyword>
<dbReference type="PRINTS" id="PR00320">
    <property type="entry name" value="GPROTEINBRPT"/>
</dbReference>
<keyword evidence="4" id="KW-0539">Nucleus</keyword>
<dbReference type="KEGG" id="gtt:GUITHDRAFT_85576"/>
<dbReference type="OrthoDB" id="10267436at2759"/>
<dbReference type="InterPro" id="IPR012972">
    <property type="entry name" value="NLE"/>
</dbReference>
<dbReference type="InterPro" id="IPR020472">
    <property type="entry name" value="WD40_PAC1"/>
</dbReference>
<name>L1JP98_GUITC</name>
<dbReference type="EnsemblProtists" id="EKX50025">
    <property type="protein sequence ID" value="EKX50025"/>
    <property type="gene ID" value="GUITHDRAFT_85576"/>
</dbReference>
<dbReference type="CDD" id="cd00200">
    <property type="entry name" value="WD40"/>
    <property type="match status" value="1"/>
</dbReference>